<keyword evidence="1" id="KW-0732">Signal</keyword>
<evidence type="ECO:0000256" key="1">
    <source>
        <dbReference type="SAM" id="SignalP"/>
    </source>
</evidence>
<evidence type="ECO:0000313" key="2">
    <source>
        <dbReference type="EMBL" id="MEG3435508.1"/>
    </source>
</evidence>
<accession>A0AAW9QEF2</accession>
<proteinExistence type="predicted"/>
<gene>
    <name evidence="2" type="ORF">V0288_00100</name>
</gene>
<evidence type="ECO:0000313" key="3">
    <source>
        <dbReference type="Proteomes" id="UP001328733"/>
    </source>
</evidence>
<feature type="signal peptide" evidence="1">
    <location>
        <begin position="1"/>
        <end position="25"/>
    </location>
</feature>
<reference evidence="2 3" key="1">
    <citation type="submission" date="2024-01" db="EMBL/GenBank/DDBJ databases">
        <title>Genomic insights into the taxonomy and metabolism of the cyanobacterium Pannus brasiliensis CCIBt3594.</title>
        <authorList>
            <person name="Machado M."/>
            <person name="Botero N.B."/>
            <person name="Andreote A.P.D."/>
            <person name="Feitosa A.M.T."/>
            <person name="Popin R."/>
            <person name="Sivonen K."/>
            <person name="Fiore M.F."/>
        </authorList>
    </citation>
    <scope>NUCLEOTIDE SEQUENCE [LARGE SCALE GENOMIC DNA]</scope>
    <source>
        <strain evidence="2 3">CCIBt3594</strain>
    </source>
</reference>
<feature type="chain" id="PRO_5043645451" evidence="1">
    <location>
        <begin position="26"/>
        <end position="280"/>
    </location>
</feature>
<dbReference type="NCBIfam" id="TIGR02595">
    <property type="entry name" value="PEP_CTERM"/>
    <property type="match status" value="1"/>
</dbReference>
<dbReference type="AlphaFoldDB" id="A0AAW9QEF2"/>
<dbReference type="RefSeq" id="WP_332862959.1">
    <property type="nucleotide sequence ID" value="NZ_JBAFSM010000001.1"/>
</dbReference>
<dbReference type="InterPro" id="IPR013424">
    <property type="entry name" value="Ice-binding_C"/>
</dbReference>
<organism evidence="2 3">
    <name type="scientific">Pannus brasiliensis CCIBt3594</name>
    <dbReference type="NCBI Taxonomy" id="1427578"/>
    <lineage>
        <taxon>Bacteria</taxon>
        <taxon>Bacillati</taxon>
        <taxon>Cyanobacteriota</taxon>
        <taxon>Cyanophyceae</taxon>
        <taxon>Oscillatoriophycideae</taxon>
        <taxon>Chroococcales</taxon>
        <taxon>Microcystaceae</taxon>
        <taxon>Pannus</taxon>
    </lineage>
</organism>
<keyword evidence="3" id="KW-1185">Reference proteome</keyword>
<sequence>MLKQALTGTGLALGVTMLSAGQGFAASFNIDTFNTQFTEPYTNSQVASGVNKTILRTGTAFPTSSGSPATINSTPFTLPANQVIGGDRDLNMYSLRNAGNLNTSGTSRVIPSSSIGGFWQVTSSNNARVSSSMIWNNIDPLAPATQSNSGKFLERLNVGSIGFKTLDVITGSTNPLFQPVFTVTIRDISGNSASVVRNGIGSNQFTFIRFTDFTAANNLLNLNAVNYVELNVITGGGNSSTVRVDFIQGYEIPEPSLVLGLGTVIGFVFFSNSGKRARDD</sequence>
<comment type="caution">
    <text evidence="2">The sequence shown here is derived from an EMBL/GenBank/DDBJ whole genome shotgun (WGS) entry which is preliminary data.</text>
</comment>
<name>A0AAW9QEF2_9CHRO</name>
<dbReference type="EMBL" id="JBAFSM010000001">
    <property type="protein sequence ID" value="MEG3435508.1"/>
    <property type="molecule type" value="Genomic_DNA"/>
</dbReference>
<dbReference type="Proteomes" id="UP001328733">
    <property type="component" value="Unassembled WGS sequence"/>
</dbReference>
<protein>
    <submittedName>
        <fullName evidence="2">PEP-CTERM sorting domain-containing protein</fullName>
    </submittedName>
</protein>